<gene>
    <name evidence="1" type="ORF">IE331_10585</name>
</gene>
<dbReference type="Proteomes" id="UP000616839">
    <property type="component" value="Unassembled WGS sequence"/>
</dbReference>
<evidence type="ECO:0000313" key="1">
    <source>
        <dbReference type="EMBL" id="MBD8870068.1"/>
    </source>
</evidence>
<accession>A0A927K6T5</accession>
<name>A0A927K6T5_9ACTN</name>
<proteinExistence type="predicted"/>
<reference evidence="1" key="1">
    <citation type="submission" date="2020-09" db="EMBL/GenBank/DDBJ databases">
        <title>Nocardioides sp. strain MJB4 16S ribosomal RNA gene Genome sequencing and assembly.</title>
        <authorList>
            <person name="Kim I."/>
        </authorList>
    </citation>
    <scope>NUCLEOTIDE SEQUENCE</scope>
    <source>
        <strain evidence="1">MJB4</strain>
    </source>
</reference>
<keyword evidence="2" id="KW-1185">Reference proteome</keyword>
<dbReference type="EMBL" id="JACYXZ010000003">
    <property type="protein sequence ID" value="MBD8870068.1"/>
    <property type="molecule type" value="Genomic_DNA"/>
</dbReference>
<protein>
    <submittedName>
        <fullName evidence="1">Uncharacterized protein</fullName>
    </submittedName>
</protein>
<sequence>MNAKSLLLVLVVLFVGFYMVQDPRGLADTAGAAMAGLWQLMAQFFEATIRFVDELV</sequence>
<organism evidence="1 2">
    <name type="scientific">Nocardioides donggukensis</name>
    <dbReference type="NCBI Taxonomy" id="2774019"/>
    <lineage>
        <taxon>Bacteria</taxon>
        <taxon>Bacillati</taxon>
        <taxon>Actinomycetota</taxon>
        <taxon>Actinomycetes</taxon>
        <taxon>Propionibacteriales</taxon>
        <taxon>Nocardioidaceae</taxon>
        <taxon>Nocardioides</taxon>
    </lineage>
</organism>
<comment type="caution">
    <text evidence="1">The sequence shown here is derived from an EMBL/GenBank/DDBJ whole genome shotgun (WGS) entry which is preliminary data.</text>
</comment>
<dbReference type="AlphaFoldDB" id="A0A927K6T5"/>
<dbReference type="RefSeq" id="WP_192143359.1">
    <property type="nucleotide sequence ID" value="NZ_JACYXZ010000003.1"/>
</dbReference>
<evidence type="ECO:0000313" key="2">
    <source>
        <dbReference type="Proteomes" id="UP000616839"/>
    </source>
</evidence>